<dbReference type="EMBL" id="OZ019895">
    <property type="protein sequence ID" value="CAK9218885.1"/>
    <property type="molecule type" value="Genomic_DNA"/>
</dbReference>
<protein>
    <submittedName>
        <fullName evidence="1">Uncharacterized protein</fullName>
    </submittedName>
</protein>
<organism evidence="1 2">
    <name type="scientific">Sphagnum troendelagicum</name>
    <dbReference type="NCBI Taxonomy" id="128251"/>
    <lineage>
        <taxon>Eukaryota</taxon>
        <taxon>Viridiplantae</taxon>
        <taxon>Streptophyta</taxon>
        <taxon>Embryophyta</taxon>
        <taxon>Bryophyta</taxon>
        <taxon>Sphagnophytina</taxon>
        <taxon>Sphagnopsida</taxon>
        <taxon>Sphagnales</taxon>
        <taxon>Sphagnaceae</taxon>
        <taxon>Sphagnum</taxon>
    </lineage>
</organism>
<accession>A0ABP0UCZ4</accession>
<evidence type="ECO:0000313" key="1">
    <source>
        <dbReference type="EMBL" id="CAK9218885.1"/>
    </source>
</evidence>
<keyword evidence="2" id="KW-1185">Reference proteome</keyword>
<sequence length="92" mass="10406">MDQIVVCDVDKNGVGVPQWWWRQATHKALSYFLPRTFAATFGVLKVETRILYWETILLLNKHNAPQGSCTMLKAMVMLVTSKTLLQLVGLGN</sequence>
<reference evidence="1" key="1">
    <citation type="submission" date="2024-02" db="EMBL/GenBank/DDBJ databases">
        <authorList>
            <consortium name="ELIXIR-Norway"/>
            <consortium name="Elixir Norway"/>
        </authorList>
    </citation>
    <scope>NUCLEOTIDE SEQUENCE</scope>
</reference>
<evidence type="ECO:0000313" key="2">
    <source>
        <dbReference type="Proteomes" id="UP001497512"/>
    </source>
</evidence>
<gene>
    <name evidence="1" type="ORF">CSSPTR1EN2_LOCUS14208</name>
</gene>
<dbReference type="Proteomes" id="UP001497512">
    <property type="component" value="Chromosome 3"/>
</dbReference>
<name>A0ABP0UCZ4_9BRYO</name>
<proteinExistence type="predicted"/>